<organism evidence="2 3">
    <name type="scientific">Bradyrhizobium aeschynomenes</name>
    <dbReference type="NCBI Taxonomy" id="2734909"/>
    <lineage>
        <taxon>Bacteria</taxon>
        <taxon>Pseudomonadati</taxon>
        <taxon>Pseudomonadota</taxon>
        <taxon>Alphaproteobacteria</taxon>
        <taxon>Hyphomicrobiales</taxon>
        <taxon>Nitrobacteraceae</taxon>
        <taxon>Bradyrhizobium</taxon>
    </lineage>
</organism>
<dbReference type="Pfam" id="PF19268">
    <property type="entry name" value="CIS_TMP"/>
    <property type="match status" value="1"/>
</dbReference>
<dbReference type="RefSeq" id="WP_172113881.1">
    <property type="nucleotide sequence ID" value="NZ_JABFDN010000013.1"/>
</dbReference>
<comment type="caution">
    <text evidence="2">The sequence shown here is derived from an EMBL/GenBank/DDBJ whole genome shotgun (WGS) entry which is preliminary data.</text>
</comment>
<evidence type="ECO:0000313" key="2">
    <source>
        <dbReference type="EMBL" id="NPU68827.1"/>
    </source>
</evidence>
<dbReference type="EMBL" id="JABFDN010000013">
    <property type="protein sequence ID" value="NPU68827.1"/>
    <property type="molecule type" value="Genomic_DNA"/>
</dbReference>
<feature type="compositionally biased region" description="Basic and acidic residues" evidence="1">
    <location>
        <begin position="380"/>
        <end position="390"/>
    </location>
</feature>
<feature type="region of interest" description="Disordered" evidence="1">
    <location>
        <begin position="371"/>
        <end position="390"/>
    </location>
</feature>
<sequence length="557" mass="60320">MSQRHTIHREIVELTVAHAATAERVSTAVSDVVREALTPLLERIFDELTPHAELIRIDRLELDLGRLDMDSLSRELPARIAARLPGALRSSVALSHHPQSTSPAPAGRAKPAADEAALLVINHFVTTGTLPWWCDGHDRDLLNRAADSALRQSPASLAHSLRGLLADPAAMNRLIGHLADTTLERIVAALAPEGTAILRQLAELLETSSIADLTPRRKRLAIWRGLLQAACAVPHTDPVETALTSIAIAAGMTLTALLEACAAALAMRPSPADLVARVAELERIHSALASEPPRTPRSWPPSPMLAGLHAELAPLAARLAEREQPAWAETFARLAEAPAGPSFDTALAAVLRPLRQAGLITPADAERLEARLSRRPAPVRQDDRERSAPDDVHSVMAAGVCLLWPFLPRFFARRGLLDGDETGFVSLAAQQRAVLLLHHLATGEPDAPEFALLLPKALCGLPPFDPCEIAEPVTDTEQAEAGQLIDAAIAHASCLGAISQAGLRETFLMRPGLLGTRDGAWLLRLERRSADVLLERLPWTLQWLRLPWMQAAMRVEW</sequence>
<accession>A0ABX2CNI1</accession>
<keyword evidence="3" id="KW-1185">Reference proteome</keyword>
<dbReference type="Proteomes" id="UP000886476">
    <property type="component" value="Unassembled WGS sequence"/>
</dbReference>
<evidence type="ECO:0000256" key="1">
    <source>
        <dbReference type="SAM" id="MobiDB-lite"/>
    </source>
</evidence>
<proteinExistence type="predicted"/>
<gene>
    <name evidence="2" type="ORF">HL667_27760</name>
</gene>
<reference evidence="2" key="1">
    <citation type="submission" date="2020-05" db="EMBL/GenBank/DDBJ databases">
        <title>Nod-independent and nitrogen-fixing Bradyrhizobium aeschynomene sp. nov. isolated from nodules of Aeschynomene indica.</title>
        <authorList>
            <person name="Zhang Z."/>
        </authorList>
    </citation>
    <scope>NUCLEOTIDE SEQUENCE</scope>
    <source>
        <strain evidence="2">83012</strain>
    </source>
</reference>
<name>A0ABX2CNI1_9BRAD</name>
<dbReference type="InterPro" id="IPR045538">
    <property type="entry name" value="CIS_TMP"/>
</dbReference>
<evidence type="ECO:0000313" key="3">
    <source>
        <dbReference type="Proteomes" id="UP000886476"/>
    </source>
</evidence>
<protein>
    <submittedName>
        <fullName evidence="2">Uncharacterized protein</fullName>
    </submittedName>
</protein>